<dbReference type="SMART" id="SM00015">
    <property type="entry name" value="IQ"/>
    <property type="match status" value="6"/>
</dbReference>
<evidence type="ECO:0000256" key="9">
    <source>
        <dbReference type="ARBA" id="ARBA00023203"/>
    </source>
</evidence>
<dbReference type="CDD" id="cd01384">
    <property type="entry name" value="MYSc_Myo11"/>
    <property type="match status" value="1"/>
</dbReference>
<dbReference type="Gene3D" id="1.20.120.720">
    <property type="entry name" value="Myosin VI head, motor domain, U50 subdomain"/>
    <property type="match status" value="1"/>
</dbReference>
<dbReference type="EMBL" id="CP039355">
    <property type="protein sequence ID" value="QCE16350.1"/>
    <property type="molecule type" value="Genomic_DNA"/>
</dbReference>
<keyword evidence="15" id="KW-0413">Isomerase</keyword>
<dbReference type="FunFam" id="1.10.10.820:FF:000001">
    <property type="entry name" value="Myosin heavy chain"/>
    <property type="match status" value="1"/>
</dbReference>
<dbReference type="GO" id="GO:0005516">
    <property type="term" value="F:calmodulin binding"/>
    <property type="evidence" value="ECO:0007669"/>
    <property type="project" value="UniProtKB-KW"/>
</dbReference>
<dbReference type="GO" id="GO:0000146">
    <property type="term" value="F:microfilament motor activity"/>
    <property type="evidence" value="ECO:0007669"/>
    <property type="project" value="TreeGrafter"/>
</dbReference>
<feature type="binding site" evidence="10">
    <location>
        <begin position="153"/>
        <end position="160"/>
    </location>
    <ligand>
        <name>ATP</name>
        <dbReference type="ChEBI" id="CHEBI:30616"/>
    </ligand>
</feature>
<dbReference type="Gene3D" id="3.30.70.1590">
    <property type="match status" value="1"/>
</dbReference>
<feature type="domain" description="Dilute" evidence="12">
    <location>
        <begin position="935"/>
        <end position="1162"/>
    </location>
</feature>
<evidence type="ECO:0000256" key="3">
    <source>
        <dbReference type="ARBA" id="ARBA00022741"/>
    </source>
</evidence>
<evidence type="ECO:0000256" key="6">
    <source>
        <dbReference type="ARBA" id="ARBA00023054"/>
    </source>
</evidence>
<evidence type="ECO:0000256" key="10">
    <source>
        <dbReference type="PROSITE-ProRule" id="PRU00782"/>
    </source>
</evidence>
<evidence type="ECO:0000256" key="8">
    <source>
        <dbReference type="ARBA" id="ARBA00023175"/>
    </source>
</evidence>
<dbReference type="InterPro" id="IPR027417">
    <property type="entry name" value="P-loop_NTPase"/>
</dbReference>
<dbReference type="Pfam" id="PF02736">
    <property type="entry name" value="Myosin_N"/>
    <property type="match status" value="1"/>
</dbReference>
<evidence type="ECO:0000259" key="14">
    <source>
        <dbReference type="PROSITE" id="PS51844"/>
    </source>
</evidence>
<keyword evidence="4 10" id="KW-0067">ATP-binding</keyword>
<dbReference type="PANTHER" id="PTHR13140:SF781">
    <property type="entry name" value="MYOSIN-15"/>
    <property type="match status" value="1"/>
</dbReference>
<dbReference type="Pfam" id="PF00063">
    <property type="entry name" value="Myosin_head"/>
    <property type="match status" value="1"/>
</dbReference>
<protein>
    <submittedName>
        <fullName evidence="15">DNA topoisomerase III</fullName>
    </submittedName>
</protein>
<dbReference type="GO" id="GO:0016020">
    <property type="term" value="C:membrane"/>
    <property type="evidence" value="ECO:0007669"/>
    <property type="project" value="TreeGrafter"/>
</dbReference>
<dbReference type="GO" id="GO:0005737">
    <property type="term" value="C:cytoplasm"/>
    <property type="evidence" value="ECO:0007669"/>
    <property type="project" value="TreeGrafter"/>
</dbReference>
<dbReference type="PRINTS" id="PR00193">
    <property type="entry name" value="MYOSINHEAVY"/>
</dbReference>
<evidence type="ECO:0000256" key="1">
    <source>
        <dbReference type="ARBA" id="ARBA00008049"/>
    </source>
</evidence>
<keyword evidence="7 10" id="KW-0518">Myosin</keyword>
<feature type="coiled-coil region" evidence="11">
    <location>
        <begin position="864"/>
        <end position="968"/>
    </location>
</feature>
<sequence>MSLRHGTKVWVHDRDLAWIPAEVVESSGNNVTVATASGNKVIALSQNVFPRDADEDEHGGVEDMTRLAYLNEPGVLYNLRRRYALNDIYTYTGSILIAVNPFTKLPHLYDIHMMEQYKGTPFGELSPHVYAVADASYRAMMNGGQSQSILVSGESGAGKTETTKLIMQYLTFVGGRAAGDDRTVEQQVLESNPLLEAFGNARTVRNDNSSRFGKFVEIQFDSNGRISGAAIRTYLLERSRVVQITDPERNYHCFYQLCASERDVEKYKLGHPRHFHYLNQSKVYELDGINSAEEYMKTRRAMDIVGISHEDQEAIFCTLAAILHLGNIEFSPGKEHDSSVLKDDKSRFHLQMAANLFRCDLDLLLATLCTRSIQTREGNIVKALDCNAAVAGRDALAKTVYARLFDWLVDKINSSVGQDINSQMQIGVLDIYGFECFKDNSFEQFCINFANEKLQQHFNQHVFKMEQEEYTKEEINWSYIEFIDNQDVLDLIEKKPIGVIALLDEACMFPKSTHETFSTKLFKHFLSHPRLEKEKFSETDFTLSHYAGKVTYHTETFLDKNRDYVVLEHCNLLSSSKLPFVSALFPLLTEESSRSSYKFSSVASRFKQQLQALMETLNTTEPHYIRCVKPSSLNRPQKFENTSVIHQLRCGGVLEAVRISLAGYPTRRIYSEFVDRFGLIAPEFMDGSYDDKAVTLKILQKLKLENFQLGRTKVFLRAGQICILDSRRAEVLDNAAKCIQRQLRMFIARRDFISIRAATLSLQACCRGCISRKIYASKRETAAAISIQKYTRMCLMRHAYVKLGYCAIIVQSNVRGFTTRQRFLHRKEHKAATYVQAYWRMCKVRSAFLKHQNSIVAIQCLWRCRQAKRELRRLKQEANEAGALRLAKNKLEKQLEELTWRLHLEKKIRISNEEVKHVEIFKLQQMVEALNLELDAAKLATINECNRNAVLENQLQLSLKEKSSLERELVAMDEVRKENAQLKAPKTGRMLGGKSSKSPGGLPLQSPVAQWDNIIKFLDSLMSRMRVNHVPSFFIRKLVTQVFSFINITLFNSLLLRRECCNFSNGEYVKSGLAELEKWIVNAKEEYAGTSWHELNYIRQAVGFLVIHQKRKKSLEEIRQDLCPALTVRQIYRICTMYWDDKYATQSVSNEAINQMREIVSMDNQSLTTNSFLLDDDMSIPFSAEDIDMAIPAINTDDIDPPAFFPVGNVFPFKWTATLVVIRFIGLVTDALGTHDINYHSEVEE</sequence>
<feature type="domain" description="Myosin motor" evidence="13">
    <location>
        <begin position="59"/>
        <end position="729"/>
    </location>
</feature>
<evidence type="ECO:0000259" key="13">
    <source>
        <dbReference type="PROSITE" id="PS51456"/>
    </source>
</evidence>
<dbReference type="PROSITE" id="PS51844">
    <property type="entry name" value="SH3_LIKE"/>
    <property type="match status" value="1"/>
</dbReference>
<dbReference type="GO" id="GO:0030048">
    <property type="term" value="P:actin filament-based movement"/>
    <property type="evidence" value="ECO:0007669"/>
    <property type="project" value="UniProtKB-ARBA"/>
</dbReference>
<dbReference type="Gene3D" id="1.10.10.820">
    <property type="match status" value="1"/>
</dbReference>
<feature type="region of interest" description="Actin-binding" evidence="10">
    <location>
        <begin position="610"/>
        <end position="632"/>
    </location>
</feature>
<dbReference type="GO" id="GO:0005524">
    <property type="term" value="F:ATP binding"/>
    <property type="evidence" value="ECO:0007669"/>
    <property type="project" value="UniProtKB-UniRule"/>
</dbReference>
<keyword evidence="3 10" id="KW-0547">Nucleotide-binding</keyword>
<dbReference type="GO" id="GO:0051015">
    <property type="term" value="F:actin filament binding"/>
    <property type="evidence" value="ECO:0007669"/>
    <property type="project" value="TreeGrafter"/>
</dbReference>
<dbReference type="InterPro" id="IPR036961">
    <property type="entry name" value="Kinesin_motor_dom_sf"/>
</dbReference>
<name>A0A4D6NR06_VIGUN</name>
<evidence type="ECO:0000256" key="4">
    <source>
        <dbReference type="ARBA" id="ARBA00022840"/>
    </source>
</evidence>
<keyword evidence="6 11" id="KW-0175">Coiled coil</keyword>
<accession>A0A4D6NR06</accession>
<keyword evidence="5" id="KW-0112">Calmodulin-binding</keyword>
<evidence type="ECO:0000313" key="16">
    <source>
        <dbReference type="Proteomes" id="UP000501690"/>
    </source>
</evidence>
<dbReference type="InterPro" id="IPR036018">
    <property type="entry name" value="MYSc_Myo11"/>
</dbReference>
<feature type="domain" description="Myosin N-terminal SH3-like" evidence="14">
    <location>
        <begin position="4"/>
        <end position="53"/>
    </location>
</feature>
<evidence type="ECO:0000259" key="12">
    <source>
        <dbReference type="PROSITE" id="PS51126"/>
    </source>
</evidence>
<organism evidence="15 16">
    <name type="scientific">Vigna unguiculata</name>
    <name type="common">Cowpea</name>
    <dbReference type="NCBI Taxonomy" id="3917"/>
    <lineage>
        <taxon>Eukaryota</taxon>
        <taxon>Viridiplantae</taxon>
        <taxon>Streptophyta</taxon>
        <taxon>Embryophyta</taxon>
        <taxon>Tracheophyta</taxon>
        <taxon>Spermatophyta</taxon>
        <taxon>Magnoliopsida</taxon>
        <taxon>eudicotyledons</taxon>
        <taxon>Gunneridae</taxon>
        <taxon>Pentapetalae</taxon>
        <taxon>rosids</taxon>
        <taxon>fabids</taxon>
        <taxon>Fabales</taxon>
        <taxon>Fabaceae</taxon>
        <taxon>Papilionoideae</taxon>
        <taxon>50 kb inversion clade</taxon>
        <taxon>NPAAA clade</taxon>
        <taxon>indigoferoid/millettioid clade</taxon>
        <taxon>Phaseoleae</taxon>
        <taxon>Vigna</taxon>
    </lineage>
</organism>
<evidence type="ECO:0000256" key="5">
    <source>
        <dbReference type="ARBA" id="ARBA00022860"/>
    </source>
</evidence>
<dbReference type="SUPFAM" id="SSF52540">
    <property type="entry name" value="P-loop containing nucleoside triphosphate hydrolases"/>
    <property type="match status" value="2"/>
</dbReference>
<dbReference type="Gene3D" id="3.40.850.10">
    <property type="entry name" value="Kinesin motor domain"/>
    <property type="match status" value="1"/>
</dbReference>
<dbReference type="PROSITE" id="PS51456">
    <property type="entry name" value="MYOSIN_MOTOR"/>
    <property type="match status" value="1"/>
</dbReference>
<dbReference type="AlphaFoldDB" id="A0A4D6NR06"/>
<gene>
    <name evidence="15" type="ORF">DEO72_LG11g3364</name>
</gene>
<dbReference type="InterPro" id="IPR001609">
    <property type="entry name" value="Myosin_head_motor_dom-like"/>
</dbReference>
<dbReference type="Pfam" id="PF00612">
    <property type="entry name" value="IQ"/>
    <property type="match status" value="4"/>
</dbReference>
<dbReference type="Pfam" id="PF01843">
    <property type="entry name" value="DIL"/>
    <property type="match status" value="1"/>
</dbReference>
<dbReference type="Gene3D" id="1.20.5.190">
    <property type="match status" value="3"/>
</dbReference>
<dbReference type="PROSITE" id="PS50096">
    <property type="entry name" value="IQ"/>
    <property type="match status" value="4"/>
</dbReference>
<keyword evidence="2" id="KW-0677">Repeat</keyword>
<evidence type="ECO:0000313" key="15">
    <source>
        <dbReference type="EMBL" id="QCE16350.1"/>
    </source>
</evidence>
<dbReference type="CDD" id="cd23767">
    <property type="entry name" value="IQCD"/>
    <property type="match status" value="1"/>
</dbReference>
<dbReference type="GO" id="GO:0007015">
    <property type="term" value="P:actin filament organization"/>
    <property type="evidence" value="ECO:0007669"/>
    <property type="project" value="TreeGrafter"/>
</dbReference>
<dbReference type="InterPro" id="IPR002710">
    <property type="entry name" value="Dilute_dom"/>
</dbReference>
<proteinExistence type="inferred from homology"/>
<dbReference type="SMART" id="SM00242">
    <property type="entry name" value="MYSc"/>
    <property type="match status" value="1"/>
</dbReference>
<keyword evidence="8 10" id="KW-0505">Motor protein</keyword>
<evidence type="ECO:0000256" key="11">
    <source>
        <dbReference type="SAM" id="Coils"/>
    </source>
</evidence>
<dbReference type="Gene3D" id="1.20.58.530">
    <property type="match status" value="1"/>
</dbReference>
<keyword evidence="16" id="KW-1185">Reference proteome</keyword>
<evidence type="ECO:0000256" key="2">
    <source>
        <dbReference type="ARBA" id="ARBA00022737"/>
    </source>
</evidence>
<dbReference type="PANTHER" id="PTHR13140">
    <property type="entry name" value="MYOSIN"/>
    <property type="match status" value="1"/>
</dbReference>
<dbReference type="Proteomes" id="UP000501690">
    <property type="component" value="Linkage Group LG11"/>
</dbReference>
<evidence type="ECO:0000256" key="7">
    <source>
        <dbReference type="ARBA" id="ARBA00023123"/>
    </source>
</evidence>
<dbReference type="InterPro" id="IPR000048">
    <property type="entry name" value="IQ_motif_EF-hand-BS"/>
</dbReference>
<dbReference type="GO" id="GO:0016459">
    <property type="term" value="C:myosin complex"/>
    <property type="evidence" value="ECO:0007669"/>
    <property type="project" value="UniProtKB-KW"/>
</dbReference>
<comment type="similarity">
    <text evidence="1">Belongs to the TRAFAC class myosin-kinesin ATPase superfamily. Myosin family. Plant myosin class XI subfamily.</text>
</comment>
<keyword evidence="9 10" id="KW-0009">Actin-binding</keyword>
<dbReference type="PROSITE" id="PS51126">
    <property type="entry name" value="DILUTE"/>
    <property type="match status" value="1"/>
</dbReference>
<dbReference type="InterPro" id="IPR004009">
    <property type="entry name" value="SH3_Myosin"/>
</dbReference>
<reference evidence="15 16" key="1">
    <citation type="submission" date="2019-04" db="EMBL/GenBank/DDBJ databases">
        <title>An improved genome assembly and genetic linkage map for asparagus bean, Vigna unguiculata ssp. sesquipedialis.</title>
        <authorList>
            <person name="Xia Q."/>
            <person name="Zhang R."/>
            <person name="Dong Y."/>
        </authorList>
    </citation>
    <scope>NUCLEOTIDE SEQUENCE [LARGE SCALE GENOMIC DNA]</scope>
    <source>
        <tissue evidence="15">Leaf</tissue>
    </source>
</reference>
<dbReference type="SMART" id="SM01132">
    <property type="entry name" value="DIL"/>
    <property type="match status" value="1"/>
</dbReference>